<accession>A0A1M6C1W3</accession>
<keyword evidence="1" id="KW-1133">Transmembrane helix</keyword>
<reference evidence="2 3" key="1">
    <citation type="submission" date="2016-11" db="EMBL/GenBank/DDBJ databases">
        <authorList>
            <person name="Jaros S."/>
            <person name="Januszkiewicz K."/>
            <person name="Wedrychowicz H."/>
        </authorList>
    </citation>
    <scope>NUCLEOTIDE SEQUENCE [LARGE SCALE GENOMIC DNA]</scope>
    <source>
        <strain evidence="2 3">DSM 100565</strain>
    </source>
</reference>
<proteinExistence type="predicted"/>
<keyword evidence="1" id="KW-0472">Membrane</keyword>
<protein>
    <submittedName>
        <fullName evidence="2">Uncharacterized protein</fullName>
    </submittedName>
</protein>
<dbReference type="OrthoDB" id="7652057at2"/>
<dbReference type="RefSeq" id="WP_073326687.1">
    <property type="nucleotide sequence ID" value="NZ_FQYO01000002.1"/>
</dbReference>
<keyword evidence="1" id="KW-0812">Transmembrane</keyword>
<evidence type="ECO:0000313" key="2">
    <source>
        <dbReference type="EMBL" id="SHI54821.1"/>
    </source>
</evidence>
<dbReference type="EMBL" id="FQYO01000002">
    <property type="protein sequence ID" value="SHI54821.1"/>
    <property type="molecule type" value="Genomic_DNA"/>
</dbReference>
<feature type="transmembrane region" description="Helical" evidence="1">
    <location>
        <begin position="6"/>
        <end position="27"/>
    </location>
</feature>
<dbReference type="STRING" id="1447782.SAMN05444417_0955"/>
<gene>
    <name evidence="2" type="ORF">SAMN05444417_0955</name>
</gene>
<sequence length="114" mass="11932">MIDAFASGLIWPAATLGLLGWVVPRLLSLVFPEGVRPLLALAALSILIMLGLGMATFAGIYLWRGVPLGALAEGGIGPALGHFLRLGAVSAMFWGPVLLLSVAGLPRGWVNETW</sequence>
<name>A0A1M6C1W3_9RHOB</name>
<feature type="transmembrane region" description="Helical" evidence="1">
    <location>
        <begin position="39"/>
        <end position="63"/>
    </location>
</feature>
<keyword evidence="3" id="KW-1185">Reference proteome</keyword>
<dbReference type="AlphaFoldDB" id="A0A1M6C1W3"/>
<organism evidence="2 3">
    <name type="scientific">Wenxinia saemankumensis</name>
    <dbReference type="NCBI Taxonomy" id="1447782"/>
    <lineage>
        <taxon>Bacteria</taxon>
        <taxon>Pseudomonadati</taxon>
        <taxon>Pseudomonadota</taxon>
        <taxon>Alphaproteobacteria</taxon>
        <taxon>Rhodobacterales</taxon>
        <taxon>Roseobacteraceae</taxon>
        <taxon>Wenxinia</taxon>
    </lineage>
</organism>
<evidence type="ECO:0000256" key="1">
    <source>
        <dbReference type="SAM" id="Phobius"/>
    </source>
</evidence>
<dbReference type="Proteomes" id="UP000184292">
    <property type="component" value="Unassembled WGS sequence"/>
</dbReference>
<evidence type="ECO:0000313" key="3">
    <source>
        <dbReference type="Proteomes" id="UP000184292"/>
    </source>
</evidence>
<feature type="transmembrane region" description="Helical" evidence="1">
    <location>
        <begin position="83"/>
        <end position="105"/>
    </location>
</feature>